<comment type="caution">
    <text evidence="1">The sequence shown here is derived from an EMBL/GenBank/DDBJ whole genome shotgun (WGS) entry which is preliminary data.</text>
</comment>
<dbReference type="RefSeq" id="WP_165877852.1">
    <property type="nucleotide sequence ID" value="NZ_BMJO01000003.1"/>
</dbReference>
<dbReference type="EMBL" id="SLWO01000002">
    <property type="protein sequence ID" value="TCO28621.1"/>
    <property type="molecule type" value="Genomic_DNA"/>
</dbReference>
<reference evidence="1 2" key="1">
    <citation type="submission" date="2019-03" db="EMBL/GenBank/DDBJ databases">
        <title>Genomic Encyclopedia of Type Strains, Phase IV (KMG-IV): sequencing the most valuable type-strain genomes for metagenomic binning, comparative biology and taxonomic classification.</title>
        <authorList>
            <person name="Goeker M."/>
        </authorList>
    </citation>
    <scope>NUCLEOTIDE SEQUENCE [LARGE SCALE GENOMIC DNA]</scope>
    <source>
        <strain evidence="1 2">DSM 103236</strain>
    </source>
</reference>
<sequence length="48" mass="5583">MPFEFKHLQYCRENVQKTDTNTASVYLKWHTNLHDWAEVNLNGGTSSA</sequence>
<name>A0A4R2HHF4_9SPHI</name>
<gene>
    <name evidence="1" type="ORF">EV200_10238</name>
</gene>
<organism evidence="1 2">
    <name type="scientific">Pedobacter psychrotolerans</name>
    <dbReference type="NCBI Taxonomy" id="1843235"/>
    <lineage>
        <taxon>Bacteria</taxon>
        <taxon>Pseudomonadati</taxon>
        <taxon>Bacteroidota</taxon>
        <taxon>Sphingobacteriia</taxon>
        <taxon>Sphingobacteriales</taxon>
        <taxon>Sphingobacteriaceae</taxon>
        <taxon>Pedobacter</taxon>
    </lineage>
</organism>
<dbReference type="Proteomes" id="UP000295684">
    <property type="component" value="Unassembled WGS sequence"/>
</dbReference>
<dbReference type="AlphaFoldDB" id="A0A4R2HHF4"/>
<proteinExistence type="predicted"/>
<accession>A0A4R2HHF4</accession>
<protein>
    <submittedName>
        <fullName evidence="1">Uncharacterized protein</fullName>
    </submittedName>
</protein>
<evidence type="ECO:0000313" key="2">
    <source>
        <dbReference type="Proteomes" id="UP000295684"/>
    </source>
</evidence>
<evidence type="ECO:0000313" key="1">
    <source>
        <dbReference type="EMBL" id="TCO28621.1"/>
    </source>
</evidence>